<dbReference type="Pfam" id="PF13671">
    <property type="entry name" value="AAA_33"/>
    <property type="match status" value="1"/>
</dbReference>
<dbReference type="SUPFAM" id="SSF52540">
    <property type="entry name" value="P-loop containing nucleoside triphosphate hydrolases"/>
    <property type="match status" value="1"/>
</dbReference>
<evidence type="ECO:0000256" key="8">
    <source>
        <dbReference type="ARBA" id="ARBA00048090"/>
    </source>
</evidence>
<gene>
    <name evidence="10" type="ORF">UCRPA7_2087</name>
</gene>
<keyword evidence="5 9" id="KW-0547">Nucleotide-binding</keyword>
<keyword evidence="7 9" id="KW-0067">ATP-binding</keyword>
<dbReference type="KEGG" id="tmn:UCRPA7_2087"/>
<protein>
    <recommendedName>
        <fullName evidence="3 9">Gluconokinase</fullName>
        <ecNumber evidence="3 9">2.7.1.12</ecNumber>
    </recommendedName>
</protein>
<dbReference type="PANTHER" id="PTHR43442:SF3">
    <property type="entry name" value="GLUCONOKINASE-RELATED"/>
    <property type="match status" value="1"/>
</dbReference>
<evidence type="ECO:0000256" key="7">
    <source>
        <dbReference type="ARBA" id="ARBA00022840"/>
    </source>
</evidence>
<comment type="pathway">
    <text evidence="1 9">Carbohydrate acid metabolism; D-gluconate degradation.</text>
</comment>
<evidence type="ECO:0000313" key="10">
    <source>
        <dbReference type="EMBL" id="EOO02407.1"/>
    </source>
</evidence>
<reference evidence="11" key="1">
    <citation type="journal article" date="2013" name="Genome Announc.">
        <title>Draft genome sequence of the ascomycete Phaeoacremonium aleophilum strain UCR-PA7, a causal agent of the esca disease complex in grapevines.</title>
        <authorList>
            <person name="Blanco-Ulate B."/>
            <person name="Rolshausen P."/>
            <person name="Cantu D."/>
        </authorList>
    </citation>
    <scope>NUCLEOTIDE SEQUENCE [LARGE SCALE GENOMIC DNA]</scope>
    <source>
        <strain evidence="11">UCR-PA7</strain>
    </source>
</reference>
<dbReference type="UniPathway" id="UPA00792"/>
<organism evidence="10 11">
    <name type="scientific">Phaeoacremonium minimum (strain UCR-PA7)</name>
    <name type="common">Esca disease fungus</name>
    <name type="synonym">Togninia minima</name>
    <dbReference type="NCBI Taxonomy" id="1286976"/>
    <lineage>
        <taxon>Eukaryota</taxon>
        <taxon>Fungi</taxon>
        <taxon>Dikarya</taxon>
        <taxon>Ascomycota</taxon>
        <taxon>Pezizomycotina</taxon>
        <taxon>Sordariomycetes</taxon>
        <taxon>Sordariomycetidae</taxon>
        <taxon>Togniniales</taxon>
        <taxon>Togniniaceae</taxon>
        <taxon>Phaeoacremonium</taxon>
    </lineage>
</organism>
<proteinExistence type="inferred from homology"/>
<dbReference type="InterPro" id="IPR027417">
    <property type="entry name" value="P-loop_NTPase"/>
</dbReference>
<accession>R8BSQ4</accession>
<evidence type="ECO:0000313" key="11">
    <source>
        <dbReference type="Proteomes" id="UP000014074"/>
    </source>
</evidence>
<evidence type="ECO:0000256" key="2">
    <source>
        <dbReference type="ARBA" id="ARBA00008420"/>
    </source>
</evidence>
<dbReference type="HOGENOM" id="CLU_077168_0_1_1"/>
<comment type="similarity">
    <text evidence="2 9">Belongs to the gluconokinase GntK/GntV family.</text>
</comment>
<dbReference type="CDD" id="cd02021">
    <property type="entry name" value="GntK"/>
    <property type="match status" value="1"/>
</dbReference>
<evidence type="ECO:0000256" key="6">
    <source>
        <dbReference type="ARBA" id="ARBA00022777"/>
    </source>
</evidence>
<dbReference type="GO" id="GO:0005524">
    <property type="term" value="F:ATP binding"/>
    <property type="evidence" value="ECO:0007669"/>
    <property type="project" value="UniProtKB-KW"/>
</dbReference>
<evidence type="ECO:0000256" key="1">
    <source>
        <dbReference type="ARBA" id="ARBA00004875"/>
    </source>
</evidence>
<dbReference type="RefSeq" id="XP_007912846.1">
    <property type="nucleotide sequence ID" value="XM_007914655.1"/>
</dbReference>
<dbReference type="eggNOG" id="KOG3354">
    <property type="taxonomic scope" value="Eukaryota"/>
</dbReference>
<keyword evidence="11" id="KW-1185">Reference proteome</keyword>
<dbReference type="EC" id="2.7.1.12" evidence="3 9"/>
<comment type="catalytic activity">
    <reaction evidence="8 9">
        <text>D-gluconate + ATP = 6-phospho-D-gluconate + ADP + H(+)</text>
        <dbReference type="Rhea" id="RHEA:19433"/>
        <dbReference type="ChEBI" id="CHEBI:15378"/>
        <dbReference type="ChEBI" id="CHEBI:18391"/>
        <dbReference type="ChEBI" id="CHEBI:30616"/>
        <dbReference type="ChEBI" id="CHEBI:58759"/>
        <dbReference type="ChEBI" id="CHEBI:456216"/>
        <dbReference type="EC" id="2.7.1.12"/>
    </reaction>
</comment>
<dbReference type="GO" id="GO:0046316">
    <property type="term" value="F:gluconokinase activity"/>
    <property type="evidence" value="ECO:0007669"/>
    <property type="project" value="UniProtKB-EC"/>
</dbReference>
<keyword evidence="6 9" id="KW-0418">Kinase</keyword>
<dbReference type="NCBIfam" id="TIGR01313">
    <property type="entry name" value="therm_gnt_kin"/>
    <property type="match status" value="1"/>
</dbReference>
<dbReference type="Proteomes" id="UP000014074">
    <property type="component" value="Unassembled WGS sequence"/>
</dbReference>
<evidence type="ECO:0000256" key="4">
    <source>
        <dbReference type="ARBA" id="ARBA00022679"/>
    </source>
</evidence>
<dbReference type="InterPro" id="IPR006001">
    <property type="entry name" value="Therm_gnt_kin"/>
</dbReference>
<dbReference type="PANTHER" id="PTHR43442">
    <property type="entry name" value="GLUCONOKINASE-RELATED"/>
    <property type="match status" value="1"/>
</dbReference>
<sequence length="188" mass="21071">MTTQPSSLKTIFVVSGPAGSGKTTVATYLSKELAVPYLEGDDYHTAGNKVKMGSGIPLTDDDRWDWLIALRTAATDKLQKFRAIVVTCSSLRRRYRDVFRVVSYASPSVQVYFIYLKVDQEHLKARIAGRVGHYMKENMLHSQLECLEEPALDELDVVKIDEQEDQAAICKETLAQVRAILDATDNTK</sequence>
<evidence type="ECO:0000256" key="9">
    <source>
        <dbReference type="RuleBase" id="RU363066"/>
    </source>
</evidence>
<dbReference type="GO" id="GO:0005975">
    <property type="term" value="P:carbohydrate metabolic process"/>
    <property type="evidence" value="ECO:0007669"/>
    <property type="project" value="InterPro"/>
</dbReference>
<dbReference type="Gene3D" id="3.40.50.300">
    <property type="entry name" value="P-loop containing nucleotide triphosphate hydrolases"/>
    <property type="match status" value="1"/>
</dbReference>
<dbReference type="EMBL" id="KB932920">
    <property type="protein sequence ID" value="EOO02407.1"/>
    <property type="molecule type" value="Genomic_DNA"/>
</dbReference>
<dbReference type="AlphaFoldDB" id="R8BSQ4"/>
<name>R8BSQ4_PHAM7</name>
<dbReference type="GeneID" id="19322301"/>
<evidence type="ECO:0000256" key="3">
    <source>
        <dbReference type="ARBA" id="ARBA00012054"/>
    </source>
</evidence>
<evidence type="ECO:0000256" key="5">
    <source>
        <dbReference type="ARBA" id="ARBA00022741"/>
    </source>
</evidence>
<dbReference type="OrthoDB" id="275177at2759"/>
<dbReference type="GO" id="GO:0005737">
    <property type="term" value="C:cytoplasm"/>
    <property type="evidence" value="ECO:0007669"/>
    <property type="project" value="TreeGrafter"/>
</dbReference>
<keyword evidence="4 9" id="KW-0808">Transferase</keyword>